<feature type="transmembrane region" description="Helical" evidence="8">
    <location>
        <begin position="123"/>
        <end position="146"/>
    </location>
</feature>
<dbReference type="RefSeq" id="WP_377773847.1">
    <property type="nucleotide sequence ID" value="NZ_JBHUHO010000033.1"/>
</dbReference>
<comment type="function">
    <text evidence="8">Probably functions as a manganese efflux pump.</text>
</comment>
<organism evidence="9 10">
    <name type="scientific">Paenibacillus yanchengensis</name>
    <dbReference type="NCBI Taxonomy" id="2035833"/>
    <lineage>
        <taxon>Bacteria</taxon>
        <taxon>Bacillati</taxon>
        <taxon>Bacillota</taxon>
        <taxon>Bacilli</taxon>
        <taxon>Bacillales</taxon>
        <taxon>Paenibacillaceae</taxon>
        <taxon>Paenibacillus</taxon>
    </lineage>
</organism>
<dbReference type="Proteomes" id="UP001597362">
    <property type="component" value="Unassembled WGS sequence"/>
</dbReference>
<feature type="transmembrane region" description="Helical" evidence="8">
    <location>
        <begin position="184"/>
        <end position="201"/>
    </location>
</feature>
<name>A0ABW4YNK7_9BACL</name>
<keyword evidence="7 8" id="KW-0464">Manganese</keyword>
<sequence length="202" mass="21479">MKGWSRLEQLRFTWSDMVDIGAGSGGVLTLLIISLAIGMDAFSVGIGIGVRGIRLLHVLRLGLLVALFHLIMPLAGILMGRWMNELLGDIAVLAAGCLFLLLGVQMIYSAFRANTEPIFNHRSMWGMVVIAFSVSVDAFSVGVTLGVLPLKIWATVFLLGSIGGLMAMLGLLLGRKVSARLGEYGEICGGAILIGLGILLII</sequence>
<dbReference type="HAMAP" id="MF_01521">
    <property type="entry name" value="MntP_pump"/>
    <property type="match status" value="1"/>
</dbReference>
<evidence type="ECO:0000256" key="3">
    <source>
        <dbReference type="ARBA" id="ARBA00022692"/>
    </source>
</evidence>
<dbReference type="InterPro" id="IPR022929">
    <property type="entry name" value="Put_MntP"/>
</dbReference>
<evidence type="ECO:0000256" key="6">
    <source>
        <dbReference type="ARBA" id="ARBA00023136"/>
    </source>
</evidence>
<comment type="subcellular location">
    <subcellularLocation>
        <location evidence="8">Cell membrane</location>
        <topology evidence="8">Multi-pass membrane protein</topology>
    </subcellularLocation>
</comment>
<keyword evidence="10" id="KW-1185">Reference proteome</keyword>
<feature type="transmembrane region" description="Helical" evidence="8">
    <location>
        <begin position="90"/>
        <end position="111"/>
    </location>
</feature>
<dbReference type="Pfam" id="PF02659">
    <property type="entry name" value="Mntp"/>
    <property type="match status" value="1"/>
</dbReference>
<keyword evidence="2 8" id="KW-1003">Cell membrane</keyword>
<reference evidence="10" key="1">
    <citation type="journal article" date="2019" name="Int. J. Syst. Evol. Microbiol.">
        <title>The Global Catalogue of Microorganisms (GCM) 10K type strain sequencing project: providing services to taxonomists for standard genome sequencing and annotation.</title>
        <authorList>
            <consortium name="The Broad Institute Genomics Platform"/>
            <consortium name="The Broad Institute Genome Sequencing Center for Infectious Disease"/>
            <person name="Wu L."/>
            <person name="Ma J."/>
        </authorList>
    </citation>
    <scope>NUCLEOTIDE SEQUENCE [LARGE SCALE GENOMIC DNA]</scope>
    <source>
        <strain evidence="10">GH52</strain>
    </source>
</reference>
<evidence type="ECO:0000256" key="4">
    <source>
        <dbReference type="ARBA" id="ARBA00022989"/>
    </source>
</evidence>
<protein>
    <recommendedName>
        <fullName evidence="8">Putative manganese efflux pump MntP</fullName>
    </recommendedName>
</protein>
<dbReference type="PANTHER" id="PTHR35529:SF1">
    <property type="entry name" value="MANGANESE EFFLUX PUMP MNTP-RELATED"/>
    <property type="match status" value="1"/>
</dbReference>
<keyword evidence="1 8" id="KW-0813">Transport</keyword>
<evidence type="ECO:0000256" key="7">
    <source>
        <dbReference type="ARBA" id="ARBA00023211"/>
    </source>
</evidence>
<comment type="similarity">
    <text evidence="8">Belongs to the MntP (TC 9.B.29) family.</text>
</comment>
<keyword evidence="4 8" id="KW-1133">Transmembrane helix</keyword>
<evidence type="ECO:0000313" key="10">
    <source>
        <dbReference type="Proteomes" id="UP001597362"/>
    </source>
</evidence>
<gene>
    <name evidence="8" type="primary">mntP</name>
    <name evidence="9" type="ORF">ACFSJH_15140</name>
</gene>
<evidence type="ECO:0000256" key="2">
    <source>
        <dbReference type="ARBA" id="ARBA00022475"/>
    </source>
</evidence>
<evidence type="ECO:0000313" key="9">
    <source>
        <dbReference type="EMBL" id="MFD2117064.1"/>
    </source>
</evidence>
<accession>A0ABW4YNK7</accession>
<keyword evidence="3 8" id="KW-0812">Transmembrane</keyword>
<dbReference type="InterPro" id="IPR003810">
    <property type="entry name" value="Mntp/YtaF"/>
</dbReference>
<evidence type="ECO:0000256" key="5">
    <source>
        <dbReference type="ARBA" id="ARBA00023065"/>
    </source>
</evidence>
<dbReference type="PANTHER" id="PTHR35529">
    <property type="entry name" value="MANGANESE EFFLUX PUMP MNTP-RELATED"/>
    <property type="match status" value="1"/>
</dbReference>
<evidence type="ECO:0000256" key="1">
    <source>
        <dbReference type="ARBA" id="ARBA00022448"/>
    </source>
</evidence>
<feature type="transmembrane region" description="Helical" evidence="8">
    <location>
        <begin position="152"/>
        <end position="172"/>
    </location>
</feature>
<feature type="transmembrane region" description="Helical" evidence="8">
    <location>
        <begin position="58"/>
        <end position="78"/>
    </location>
</feature>
<feature type="transmembrane region" description="Helical" evidence="8">
    <location>
        <begin position="20"/>
        <end position="46"/>
    </location>
</feature>
<dbReference type="EMBL" id="JBHUHO010000033">
    <property type="protein sequence ID" value="MFD2117064.1"/>
    <property type="molecule type" value="Genomic_DNA"/>
</dbReference>
<keyword evidence="6 8" id="KW-0472">Membrane</keyword>
<comment type="caution">
    <text evidence="9">The sequence shown here is derived from an EMBL/GenBank/DDBJ whole genome shotgun (WGS) entry which is preliminary data.</text>
</comment>
<proteinExistence type="inferred from homology"/>
<evidence type="ECO:0000256" key="8">
    <source>
        <dbReference type="HAMAP-Rule" id="MF_01521"/>
    </source>
</evidence>
<keyword evidence="5 8" id="KW-0406">Ion transport</keyword>